<comment type="similarity">
    <text evidence="1 4">Belongs to the AAA ATPase family.</text>
</comment>
<dbReference type="InterPro" id="IPR003593">
    <property type="entry name" value="AAA+_ATPase"/>
</dbReference>
<dbReference type="PANTHER" id="PTHR23073">
    <property type="entry name" value="26S PROTEASOME REGULATORY SUBUNIT"/>
    <property type="match status" value="1"/>
</dbReference>
<proteinExistence type="inferred from homology"/>
<evidence type="ECO:0000256" key="2">
    <source>
        <dbReference type="ARBA" id="ARBA00022741"/>
    </source>
</evidence>
<dbReference type="InterPro" id="IPR003959">
    <property type="entry name" value="ATPase_AAA_core"/>
</dbReference>
<sequence length="421" mass="47080">MATPRETAGVPLQLSEIRAELDRTAAEIGVDSQKLQLTFERSDFNLRCEVEEVSDSLLIDTIAIAKRHLENWRIHTFEKSFLSIQALNDNLFATEGLLEKIKIRISGLYGEKTLEITKKGALVHAELSLMSALLRRALGRVSGKDVLSQLAEMGCHIYRPQDKIGGIAAFSRLTAKLRETVILPLKNPEVYDKIARETRSEFSLNRPRAVLFTGPPGTGKTTMARHVGKEAGLVVVHVPLENILSAYYGESTKRLAVIFDAATTTREPLILFLDEIDALAPSRNEKLFEASRRLLSVLLRKIDGLETQNNIITVGATNRPQDLDSALLSRFDTILEFNEPQQEDIQELIRFYAKQLSAGDNEKLAQQLSGLSVRAIRDVCLRAERQLAREQIEKSTTAVAAPTLEYYVRTLAEYRLGRPAD</sequence>
<dbReference type="Gene3D" id="3.40.50.300">
    <property type="entry name" value="P-loop containing nucleotide triphosphate hydrolases"/>
    <property type="match status" value="1"/>
</dbReference>
<dbReference type="Pfam" id="PF00004">
    <property type="entry name" value="AAA"/>
    <property type="match status" value="1"/>
</dbReference>
<dbReference type="InterPro" id="IPR000641">
    <property type="entry name" value="CbxX/CfxQ"/>
</dbReference>
<dbReference type="RefSeq" id="WP_014804147.1">
    <property type="nucleotide sequence ID" value="NC_018020.1"/>
</dbReference>
<accession>I4B8N9</accession>
<dbReference type="KEGG" id="tpx:Turpa_3007"/>
<protein>
    <submittedName>
        <fullName evidence="6">AAA ATPase central domain protein</fullName>
    </submittedName>
</protein>
<dbReference type="PATRIC" id="fig|869212.3.peg.3032"/>
<dbReference type="HOGENOM" id="CLU_640598_0_0_12"/>
<dbReference type="InterPro" id="IPR027417">
    <property type="entry name" value="P-loop_NTPase"/>
</dbReference>
<organism evidence="6 7">
    <name type="scientific">Turneriella parva (strain ATCC BAA-1111 / DSM 21527 / NCTC 11395 / H)</name>
    <name type="common">Leptospira parva</name>
    <dbReference type="NCBI Taxonomy" id="869212"/>
    <lineage>
        <taxon>Bacteria</taxon>
        <taxon>Pseudomonadati</taxon>
        <taxon>Spirochaetota</taxon>
        <taxon>Spirochaetia</taxon>
        <taxon>Leptospirales</taxon>
        <taxon>Leptospiraceae</taxon>
        <taxon>Turneriella</taxon>
    </lineage>
</organism>
<evidence type="ECO:0000313" key="7">
    <source>
        <dbReference type="Proteomes" id="UP000006048"/>
    </source>
</evidence>
<dbReference type="AlphaFoldDB" id="I4B8N9"/>
<dbReference type="GO" id="GO:0005524">
    <property type="term" value="F:ATP binding"/>
    <property type="evidence" value="ECO:0007669"/>
    <property type="project" value="UniProtKB-KW"/>
</dbReference>
<dbReference type="SMART" id="SM00382">
    <property type="entry name" value="AAA"/>
    <property type="match status" value="1"/>
</dbReference>
<dbReference type="SUPFAM" id="SSF52540">
    <property type="entry name" value="P-loop containing nucleoside triphosphate hydrolases"/>
    <property type="match status" value="1"/>
</dbReference>
<evidence type="ECO:0000256" key="4">
    <source>
        <dbReference type="RuleBase" id="RU003651"/>
    </source>
</evidence>
<dbReference type="Gene3D" id="1.10.8.60">
    <property type="match status" value="1"/>
</dbReference>
<evidence type="ECO:0000256" key="3">
    <source>
        <dbReference type="ARBA" id="ARBA00022840"/>
    </source>
</evidence>
<dbReference type="InterPro" id="IPR050221">
    <property type="entry name" value="26S_Proteasome_ATPase"/>
</dbReference>
<dbReference type="Proteomes" id="UP000006048">
    <property type="component" value="Chromosome"/>
</dbReference>
<gene>
    <name evidence="6" type="ordered locus">Turpa_3007</name>
</gene>
<dbReference type="InterPro" id="IPR003960">
    <property type="entry name" value="ATPase_AAA_CS"/>
</dbReference>
<keyword evidence="2 4" id="KW-0547">Nucleotide-binding</keyword>
<dbReference type="STRING" id="869212.Turpa_3007"/>
<keyword evidence="7" id="KW-1185">Reference proteome</keyword>
<name>I4B8N9_TURPD</name>
<dbReference type="PROSITE" id="PS00674">
    <property type="entry name" value="AAA"/>
    <property type="match status" value="1"/>
</dbReference>
<evidence type="ECO:0000313" key="6">
    <source>
        <dbReference type="EMBL" id="AFM13646.1"/>
    </source>
</evidence>
<dbReference type="GO" id="GO:0016887">
    <property type="term" value="F:ATP hydrolysis activity"/>
    <property type="evidence" value="ECO:0007669"/>
    <property type="project" value="InterPro"/>
</dbReference>
<keyword evidence="3 4" id="KW-0067">ATP-binding</keyword>
<evidence type="ECO:0000259" key="5">
    <source>
        <dbReference type="SMART" id="SM00382"/>
    </source>
</evidence>
<dbReference type="PRINTS" id="PR00819">
    <property type="entry name" value="CBXCFQXSUPER"/>
</dbReference>
<dbReference type="EMBL" id="CP002959">
    <property type="protein sequence ID" value="AFM13646.1"/>
    <property type="molecule type" value="Genomic_DNA"/>
</dbReference>
<reference evidence="6 7" key="1">
    <citation type="submission" date="2012-06" db="EMBL/GenBank/DDBJ databases">
        <title>The complete chromosome of genome of Turneriella parva DSM 21527.</title>
        <authorList>
            <consortium name="US DOE Joint Genome Institute (JGI-PGF)"/>
            <person name="Lucas S."/>
            <person name="Han J."/>
            <person name="Lapidus A."/>
            <person name="Bruce D."/>
            <person name="Goodwin L."/>
            <person name="Pitluck S."/>
            <person name="Peters L."/>
            <person name="Kyrpides N."/>
            <person name="Mavromatis K."/>
            <person name="Ivanova N."/>
            <person name="Mikhailova N."/>
            <person name="Chertkov O."/>
            <person name="Detter J.C."/>
            <person name="Tapia R."/>
            <person name="Han C."/>
            <person name="Land M."/>
            <person name="Hauser L."/>
            <person name="Markowitz V."/>
            <person name="Cheng J.-F."/>
            <person name="Hugenholtz P."/>
            <person name="Woyke T."/>
            <person name="Wu D."/>
            <person name="Gronow S."/>
            <person name="Wellnitz S."/>
            <person name="Brambilla E."/>
            <person name="Klenk H.-P."/>
            <person name="Eisen J.A."/>
        </authorList>
    </citation>
    <scope>NUCLEOTIDE SEQUENCE [LARGE SCALE GENOMIC DNA]</scope>
    <source>
        <strain evidence="7">ATCC BAA-1111 / DSM 21527 / NCTC 11395 / H</strain>
    </source>
</reference>
<evidence type="ECO:0000256" key="1">
    <source>
        <dbReference type="ARBA" id="ARBA00006914"/>
    </source>
</evidence>
<feature type="domain" description="AAA+ ATPase" evidence="5">
    <location>
        <begin position="206"/>
        <end position="341"/>
    </location>
</feature>
<dbReference type="OrthoDB" id="9809379at2"/>